<evidence type="ECO:0000313" key="2">
    <source>
        <dbReference type="EMBL" id="KAJ9593004.1"/>
    </source>
</evidence>
<organism evidence="2 3">
    <name type="scientific">Diploptera punctata</name>
    <name type="common">Pacific beetle cockroach</name>
    <dbReference type="NCBI Taxonomy" id="6984"/>
    <lineage>
        <taxon>Eukaryota</taxon>
        <taxon>Metazoa</taxon>
        <taxon>Ecdysozoa</taxon>
        <taxon>Arthropoda</taxon>
        <taxon>Hexapoda</taxon>
        <taxon>Insecta</taxon>
        <taxon>Pterygota</taxon>
        <taxon>Neoptera</taxon>
        <taxon>Polyneoptera</taxon>
        <taxon>Dictyoptera</taxon>
        <taxon>Blattodea</taxon>
        <taxon>Blaberoidea</taxon>
        <taxon>Blaberidae</taxon>
        <taxon>Diplopterinae</taxon>
        <taxon>Diploptera</taxon>
    </lineage>
</organism>
<accession>A0AAD8A5T0</accession>
<dbReference type="Proteomes" id="UP001233999">
    <property type="component" value="Unassembled WGS sequence"/>
</dbReference>
<name>A0AAD8A5T0_DIPPU</name>
<reference evidence="2" key="2">
    <citation type="submission" date="2023-05" db="EMBL/GenBank/DDBJ databases">
        <authorList>
            <person name="Fouks B."/>
        </authorList>
    </citation>
    <scope>NUCLEOTIDE SEQUENCE</scope>
    <source>
        <strain evidence="2">Stay&amp;Tobe</strain>
        <tissue evidence="2">Testes</tissue>
    </source>
</reference>
<gene>
    <name evidence="2" type="ORF">L9F63_015323</name>
</gene>
<feature type="region of interest" description="Disordered" evidence="1">
    <location>
        <begin position="1"/>
        <end position="66"/>
    </location>
</feature>
<dbReference type="EMBL" id="JASPKZ010003792">
    <property type="protein sequence ID" value="KAJ9593004.1"/>
    <property type="molecule type" value="Genomic_DNA"/>
</dbReference>
<proteinExistence type="predicted"/>
<reference evidence="2" key="1">
    <citation type="journal article" date="2023" name="IScience">
        <title>Live-bearing cockroach genome reveals convergent evolutionary mechanisms linked to viviparity in insects and beyond.</title>
        <authorList>
            <person name="Fouks B."/>
            <person name="Harrison M.C."/>
            <person name="Mikhailova A.A."/>
            <person name="Marchal E."/>
            <person name="English S."/>
            <person name="Carruthers M."/>
            <person name="Jennings E.C."/>
            <person name="Chiamaka E.L."/>
            <person name="Frigard R.A."/>
            <person name="Pippel M."/>
            <person name="Attardo G.M."/>
            <person name="Benoit J.B."/>
            <person name="Bornberg-Bauer E."/>
            <person name="Tobe S.S."/>
        </authorList>
    </citation>
    <scope>NUCLEOTIDE SEQUENCE</scope>
    <source>
        <strain evidence="2">Stay&amp;Tobe</strain>
    </source>
</reference>
<evidence type="ECO:0000256" key="1">
    <source>
        <dbReference type="SAM" id="MobiDB-lite"/>
    </source>
</evidence>
<evidence type="ECO:0000313" key="3">
    <source>
        <dbReference type="Proteomes" id="UP001233999"/>
    </source>
</evidence>
<comment type="caution">
    <text evidence="2">The sequence shown here is derived from an EMBL/GenBank/DDBJ whole genome shotgun (WGS) entry which is preliminary data.</text>
</comment>
<protein>
    <submittedName>
        <fullName evidence="2">Uncharacterized protein</fullName>
    </submittedName>
</protein>
<sequence length="66" mass="7582">MEEENATRKLTLLRPDEGRRRRGRPKLRWMDGWNRVGPPKARSPGMDKEDVGQGCMEECHNSSQGS</sequence>
<keyword evidence="3" id="KW-1185">Reference proteome</keyword>
<dbReference type="AlphaFoldDB" id="A0AAD8A5T0"/>